<sequence length="175" mass="19568">MIVKKSLLLGLTIGAIALTATPTFSQSSSTSKDAFQCGVIEGKRHTFAYNANTQKKTALINWESKYIDSKTDINKACDNAVEILKNRSEILIGVEMNTNNPMVVCIIDQEGDTCSKNPKNQLFVLQKTVTEQSFKTDMSEIFNSAWVTLDNVELVRGSVGQMYTQIKSRAWWDLF</sequence>
<evidence type="ECO:0000313" key="3">
    <source>
        <dbReference type="Proteomes" id="UP000276103"/>
    </source>
</evidence>
<proteinExistence type="predicted"/>
<comment type="caution">
    <text evidence="2">The sequence shown here is derived from an EMBL/GenBank/DDBJ whole genome shotgun (WGS) entry which is preliminary data.</text>
</comment>
<dbReference type="RefSeq" id="WP_127051716.1">
    <property type="nucleotide sequence ID" value="NZ_RSCM01000001.1"/>
</dbReference>
<evidence type="ECO:0000256" key="1">
    <source>
        <dbReference type="SAM" id="SignalP"/>
    </source>
</evidence>
<gene>
    <name evidence="2" type="ORF">DSM107003_00960</name>
</gene>
<evidence type="ECO:0000313" key="2">
    <source>
        <dbReference type="EMBL" id="RUS99512.1"/>
    </source>
</evidence>
<name>A0A433V097_ANAVA</name>
<keyword evidence="3" id="KW-1185">Reference proteome</keyword>
<reference evidence="2 3" key="1">
    <citation type="journal article" date="2019" name="Genome Biol. Evol.">
        <title>Day and night: Metabolic profiles and evolutionary relationships of six axenic non-marine cyanobacteria.</title>
        <authorList>
            <person name="Will S.E."/>
            <person name="Henke P."/>
            <person name="Boedeker C."/>
            <person name="Huang S."/>
            <person name="Brinkmann H."/>
            <person name="Rohde M."/>
            <person name="Jarek M."/>
            <person name="Friedl T."/>
            <person name="Seufert S."/>
            <person name="Schumacher M."/>
            <person name="Overmann J."/>
            <person name="Neumann-Schaal M."/>
            <person name="Petersen J."/>
        </authorList>
    </citation>
    <scope>NUCLEOTIDE SEQUENCE [LARGE SCALE GENOMIC DNA]</scope>
    <source>
        <strain evidence="2 3">SAG 1403-4b</strain>
    </source>
</reference>
<organism evidence="2 3">
    <name type="scientific">Trichormus variabilis SAG 1403-4b</name>
    <dbReference type="NCBI Taxonomy" id="447716"/>
    <lineage>
        <taxon>Bacteria</taxon>
        <taxon>Bacillati</taxon>
        <taxon>Cyanobacteriota</taxon>
        <taxon>Cyanophyceae</taxon>
        <taxon>Nostocales</taxon>
        <taxon>Nostocaceae</taxon>
        <taxon>Trichormus</taxon>
    </lineage>
</organism>
<dbReference type="AlphaFoldDB" id="A0A433V097"/>
<dbReference type="EMBL" id="RSCM01000001">
    <property type="protein sequence ID" value="RUS99512.1"/>
    <property type="molecule type" value="Genomic_DNA"/>
</dbReference>
<accession>A0A433V097</accession>
<feature type="chain" id="PRO_5019558566" evidence="1">
    <location>
        <begin position="21"/>
        <end position="175"/>
    </location>
</feature>
<keyword evidence="1" id="KW-0732">Signal</keyword>
<dbReference type="Proteomes" id="UP000276103">
    <property type="component" value="Unassembled WGS sequence"/>
</dbReference>
<dbReference type="OrthoDB" id="495240at2"/>
<feature type="signal peptide" evidence="1">
    <location>
        <begin position="1"/>
        <end position="20"/>
    </location>
</feature>
<protein>
    <submittedName>
        <fullName evidence="2">Uncharacterized protein</fullName>
    </submittedName>
</protein>